<protein>
    <submittedName>
        <fullName evidence="1">Uncharacterized protein</fullName>
    </submittedName>
</protein>
<sequence>MKKSYIILGLVFVLLVWVASIFYKETSPVVSDTSNLTQTPEIVDCTRTTRQKNEPQYDRALSLIAQKYSLWEDSGEGEDSWYFFPSRLVNCIRIIEDDTRGSSGVEGYFVFNSPEIKSDYFPITVNSDYSSTDDLTTALLLVHEITHVQQYLESLNGSDELSCIDKETEAFYAQWKFFGIMNSEEWKSIEYRIENDSVLHPQLTILESIRSSLNLDGVRNECLYGSGKNNKNCIDNYRKNEIRKMIEQDEFYQRQCSIQ</sequence>
<comment type="caution">
    <text evidence="1">The sequence shown here is derived from an EMBL/GenBank/DDBJ whole genome shotgun (WGS) entry which is preliminary data.</text>
</comment>
<proteinExistence type="predicted"/>
<name>A0A1F7L000_9BACT</name>
<evidence type="ECO:0000313" key="2">
    <source>
        <dbReference type="Proteomes" id="UP000177050"/>
    </source>
</evidence>
<dbReference type="EMBL" id="MGBR01000001">
    <property type="protein sequence ID" value="OGK73462.1"/>
    <property type="molecule type" value="Genomic_DNA"/>
</dbReference>
<organism evidence="1 2">
    <name type="scientific">Candidatus Roizmanbacteria bacterium RIFOXYD1_FULL_38_12</name>
    <dbReference type="NCBI Taxonomy" id="1802093"/>
    <lineage>
        <taxon>Bacteria</taxon>
        <taxon>Candidatus Roizmaniibacteriota</taxon>
    </lineage>
</organism>
<evidence type="ECO:0000313" key="1">
    <source>
        <dbReference type="EMBL" id="OGK73462.1"/>
    </source>
</evidence>
<dbReference type="AlphaFoldDB" id="A0A1F7L000"/>
<gene>
    <name evidence="1" type="ORF">A3K52_01550</name>
</gene>
<accession>A0A1F7L000</accession>
<dbReference type="Proteomes" id="UP000177050">
    <property type="component" value="Unassembled WGS sequence"/>
</dbReference>
<reference evidence="1 2" key="1">
    <citation type="journal article" date="2016" name="Nat. Commun.">
        <title>Thousands of microbial genomes shed light on interconnected biogeochemical processes in an aquifer system.</title>
        <authorList>
            <person name="Anantharaman K."/>
            <person name="Brown C.T."/>
            <person name="Hug L.A."/>
            <person name="Sharon I."/>
            <person name="Castelle C.J."/>
            <person name="Probst A.J."/>
            <person name="Thomas B.C."/>
            <person name="Singh A."/>
            <person name="Wilkins M.J."/>
            <person name="Karaoz U."/>
            <person name="Brodie E.L."/>
            <person name="Williams K.H."/>
            <person name="Hubbard S.S."/>
            <person name="Banfield J.F."/>
        </authorList>
    </citation>
    <scope>NUCLEOTIDE SEQUENCE [LARGE SCALE GENOMIC DNA]</scope>
</reference>